<keyword evidence="2" id="KW-1185">Reference proteome</keyword>
<accession>A0A8S3PVY0</accession>
<organism evidence="1 2">
    <name type="scientific">Mytilus edulis</name>
    <name type="common">Blue mussel</name>
    <dbReference type="NCBI Taxonomy" id="6550"/>
    <lineage>
        <taxon>Eukaryota</taxon>
        <taxon>Metazoa</taxon>
        <taxon>Spiralia</taxon>
        <taxon>Lophotrochozoa</taxon>
        <taxon>Mollusca</taxon>
        <taxon>Bivalvia</taxon>
        <taxon>Autobranchia</taxon>
        <taxon>Pteriomorphia</taxon>
        <taxon>Mytilida</taxon>
        <taxon>Mytiloidea</taxon>
        <taxon>Mytilidae</taxon>
        <taxon>Mytilinae</taxon>
        <taxon>Mytilus</taxon>
    </lineage>
</organism>
<dbReference type="OrthoDB" id="10565520at2759"/>
<gene>
    <name evidence="1" type="ORF">MEDL_2606</name>
</gene>
<name>A0A8S3PVY0_MYTED</name>
<evidence type="ECO:0000313" key="2">
    <source>
        <dbReference type="Proteomes" id="UP000683360"/>
    </source>
</evidence>
<dbReference type="AlphaFoldDB" id="A0A8S3PVY0"/>
<dbReference type="EMBL" id="CAJPWZ010000155">
    <property type="protein sequence ID" value="CAG2187143.1"/>
    <property type="molecule type" value="Genomic_DNA"/>
</dbReference>
<reference evidence="1" key="1">
    <citation type="submission" date="2021-03" db="EMBL/GenBank/DDBJ databases">
        <authorList>
            <person name="Bekaert M."/>
        </authorList>
    </citation>
    <scope>NUCLEOTIDE SEQUENCE</scope>
</reference>
<protein>
    <submittedName>
        <fullName evidence="1">Uncharacterized protein</fullName>
    </submittedName>
</protein>
<sequence>MSNSQENLENSKVLNEYNSSIACGNYSYKTKTWDNAMNNYPDLYNKINHFSSRDHFIPRTIYHDFRFNQTYRRHNTCFPCSTINTEAAKSLITPHTTISVSYGFVKTCTLHSSSCHRYEPINQENKEDYGKHNFFHNKKESEDFKDIRQVTLPCSLFK</sequence>
<proteinExistence type="predicted"/>
<evidence type="ECO:0000313" key="1">
    <source>
        <dbReference type="EMBL" id="CAG2187143.1"/>
    </source>
</evidence>
<dbReference type="Proteomes" id="UP000683360">
    <property type="component" value="Unassembled WGS sequence"/>
</dbReference>
<comment type="caution">
    <text evidence="1">The sequence shown here is derived from an EMBL/GenBank/DDBJ whole genome shotgun (WGS) entry which is preliminary data.</text>
</comment>